<protein>
    <submittedName>
        <fullName evidence="2">Uncharacterized protein</fullName>
    </submittedName>
</protein>
<evidence type="ECO:0000313" key="3">
    <source>
        <dbReference type="Proteomes" id="UP001489897"/>
    </source>
</evidence>
<feature type="compositionally biased region" description="Low complexity" evidence="1">
    <location>
        <begin position="1"/>
        <end position="19"/>
    </location>
</feature>
<evidence type="ECO:0000256" key="1">
    <source>
        <dbReference type="SAM" id="MobiDB-lite"/>
    </source>
</evidence>
<gene>
    <name evidence="2" type="ORF">VSR73_02475</name>
</gene>
<reference evidence="2 3" key="1">
    <citation type="submission" date="2024-01" db="EMBL/GenBank/DDBJ databases">
        <title>The diversity of rhizobia nodulating Mimosa spp. in eleven states of Brazil covering several biomes is determined by host plant, location, and edaphic factors.</title>
        <authorList>
            <person name="Rouws L."/>
            <person name="Barauna A."/>
            <person name="Beukes C."/>
            <person name="De Faria S.M."/>
            <person name="Gross E."/>
            <person name="Dos Reis Junior F.B."/>
            <person name="Simon M."/>
            <person name="Maluk M."/>
            <person name="Odee D.W."/>
            <person name="Kenicer G."/>
            <person name="Young J.P.W."/>
            <person name="Reis V.M."/>
            <person name="Zilli J."/>
            <person name="James E.K."/>
        </authorList>
    </citation>
    <scope>NUCLEOTIDE SEQUENCE [LARGE SCALE GENOMIC DNA]</scope>
    <source>
        <strain evidence="2 3">JPY167</strain>
    </source>
</reference>
<organism evidence="2 3">
    <name type="scientific">Paraburkholderia ferrariae</name>
    <dbReference type="NCBI Taxonomy" id="386056"/>
    <lineage>
        <taxon>Bacteria</taxon>
        <taxon>Pseudomonadati</taxon>
        <taxon>Pseudomonadota</taxon>
        <taxon>Betaproteobacteria</taxon>
        <taxon>Burkholderiales</taxon>
        <taxon>Burkholderiaceae</taxon>
        <taxon>Paraburkholderia</taxon>
    </lineage>
</organism>
<name>A0ABU9RIP8_9BURK</name>
<sequence>MNRKAANARFAAAAQWREPAIADDENSGDAGVTNTTNEEPRRAVDCAASISYLGRKTEEKRGR</sequence>
<dbReference type="Proteomes" id="UP001489897">
    <property type="component" value="Unassembled WGS sequence"/>
</dbReference>
<evidence type="ECO:0000313" key="2">
    <source>
        <dbReference type="EMBL" id="MEM5419937.1"/>
    </source>
</evidence>
<dbReference type="EMBL" id="JAYMRV010000001">
    <property type="protein sequence ID" value="MEM5419937.1"/>
    <property type="molecule type" value="Genomic_DNA"/>
</dbReference>
<keyword evidence="3" id="KW-1185">Reference proteome</keyword>
<dbReference type="RefSeq" id="WP_342945695.1">
    <property type="nucleotide sequence ID" value="NZ_JAYMRV010000001.1"/>
</dbReference>
<accession>A0ABU9RIP8</accession>
<comment type="caution">
    <text evidence="2">The sequence shown here is derived from an EMBL/GenBank/DDBJ whole genome shotgun (WGS) entry which is preliminary data.</text>
</comment>
<proteinExistence type="predicted"/>
<feature type="region of interest" description="Disordered" evidence="1">
    <location>
        <begin position="1"/>
        <end position="39"/>
    </location>
</feature>